<reference evidence="2 3" key="1">
    <citation type="submission" date="2018-11" db="EMBL/GenBank/DDBJ databases">
        <authorList>
            <consortium name="Pathogen Informatics"/>
        </authorList>
    </citation>
    <scope>NUCLEOTIDE SEQUENCE [LARGE SCALE GENOMIC DNA]</scope>
</reference>
<accession>A0A183GMI8</accession>
<name>A0A183GMI8_HELPZ</name>
<organism evidence="3 4">
    <name type="scientific">Heligmosomoides polygyrus</name>
    <name type="common">Parasitic roundworm</name>
    <dbReference type="NCBI Taxonomy" id="6339"/>
    <lineage>
        <taxon>Eukaryota</taxon>
        <taxon>Metazoa</taxon>
        <taxon>Ecdysozoa</taxon>
        <taxon>Nematoda</taxon>
        <taxon>Chromadorea</taxon>
        <taxon>Rhabditida</taxon>
        <taxon>Rhabditina</taxon>
        <taxon>Rhabditomorpha</taxon>
        <taxon>Strongyloidea</taxon>
        <taxon>Heligmosomidae</taxon>
        <taxon>Heligmosomoides</taxon>
    </lineage>
</organism>
<dbReference type="Proteomes" id="UP000050761">
    <property type="component" value="Unassembled WGS sequence"/>
</dbReference>
<proteinExistence type="predicted"/>
<protein>
    <submittedName>
        <fullName evidence="4">General stress protein</fullName>
    </submittedName>
</protein>
<accession>A0A3P8EB12</accession>
<dbReference type="WBParaSite" id="HPBE_0002390801-mRNA-1">
    <property type="protein sequence ID" value="HPBE_0002390801-mRNA-1"/>
    <property type="gene ID" value="HPBE_0002390801"/>
</dbReference>
<keyword evidence="3" id="KW-1185">Reference proteome</keyword>
<reference evidence="4" key="2">
    <citation type="submission" date="2019-09" db="UniProtKB">
        <authorList>
            <consortium name="WormBaseParasite"/>
        </authorList>
    </citation>
    <scope>IDENTIFICATION</scope>
</reference>
<feature type="compositionally biased region" description="Basic and acidic residues" evidence="1">
    <location>
        <begin position="30"/>
        <end position="51"/>
    </location>
</feature>
<dbReference type="EMBL" id="UZAH01035615">
    <property type="protein sequence ID" value="VDP41744.1"/>
    <property type="molecule type" value="Genomic_DNA"/>
</dbReference>
<dbReference type="AlphaFoldDB" id="A0A183GMI8"/>
<evidence type="ECO:0000313" key="4">
    <source>
        <dbReference type="WBParaSite" id="HPBE_0002390801-mRNA-1"/>
    </source>
</evidence>
<gene>
    <name evidence="2" type="ORF">HPBE_LOCUS23907</name>
</gene>
<feature type="region of interest" description="Disordered" evidence="1">
    <location>
        <begin position="1"/>
        <end position="71"/>
    </location>
</feature>
<evidence type="ECO:0000313" key="3">
    <source>
        <dbReference type="Proteomes" id="UP000050761"/>
    </source>
</evidence>
<evidence type="ECO:0000256" key="1">
    <source>
        <dbReference type="SAM" id="MobiDB-lite"/>
    </source>
</evidence>
<evidence type="ECO:0000313" key="2">
    <source>
        <dbReference type="EMBL" id="VDP41744.1"/>
    </source>
</evidence>
<sequence length="71" mass="7824">MSEANDSSVRRVYNAASMAGNQEPASRVQESGRDDALHRKWPEEASGEWRRNSFAGTGNCETSGGHRARDE</sequence>